<keyword evidence="6" id="KW-0812">Transmembrane</keyword>
<proteinExistence type="predicted"/>
<feature type="chain" id="PRO_5012373868" description="peptidylprolyl isomerase" evidence="7">
    <location>
        <begin position="20"/>
        <end position="288"/>
    </location>
</feature>
<dbReference type="Pfam" id="PF00254">
    <property type="entry name" value="FKBP_C"/>
    <property type="match status" value="1"/>
</dbReference>
<dbReference type="SUPFAM" id="SSF54534">
    <property type="entry name" value="FKBP-like"/>
    <property type="match status" value="1"/>
</dbReference>
<sequence length="288" mass="31161">MHRFVQLLVLCAAIRTSDAFVPSATLRQLQFRATVMASTVQPLTEDSKLLKKVIAPGTGEKLNLGDIATVQYTCYANSKVIARSPKQKMVVGDTAMIPAWDKALRSMSIGERAVIQVTDPALGYGAAGVTDVVPPNALLELDLCVLSAQPATANIDFDSLAMADNTPRTASEIQAAFAARQALRANDVPKEGFEGFLEKAKNFYFFGLFEGETGERPPWFLRPSITFPIAFVVVGAAFYVTLLGGGIYERGAPVKDELDELIVNSATIQNSVWLATTLMMHRAIDLGM</sequence>
<comment type="catalytic activity">
    <reaction evidence="1 5">
        <text>[protein]-peptidylproline (omega=180) = [protein]-peptidylproline (omega=0)</text>
        <dbReference type="Rhea" id="RHEA:16237"/>
        <dbReference type="Rhea" id="RHEA-COMP:10747"/>
        <dbReference type="Rhea" id="RHEA-COMP:10748"/>
        <dbReference type="ChEBI" id="CHEBI:83833"/>
        <dbReference type="ChEBI" id="CHEBI:83834"/>
        <dbReference type="EC" id="5.2.1.8"/>
    </reaction>
</comment>
<dbReference type="InterPro" id="IPR046357">
    <property type="entry name" value="PPIase_dom_sf"/>
</dbReference>
<feature type="transmembrane region" description="Helical" evidence="6">
    <location>
        <begin position="225"/>
        <end position="248"/>
    </location>
</feature>
<keyword evidence="3 5" id="KW-0697">Rotamase</keyword>
<organism evidence="9 10">
    <name type="scientific">Fistulifera solaris</name>
    <name type="common">Oleaginous diatom</name>
    <dbReference type="NCBI Taxonomy" id="1519565"/>
    <lineage>
        <taxon>Eukaryota</taxon>
        <taxon>Sar</taxon>
        <taxon>Stramenopiles</taxon>
        <taxon>Ochrophyta</taxon>
        <taxon>Bacillariophyta</taxon>
        <taxon>Bacillariophyceae</taxon>
        <taxon>Bacillariophycidae</taxon>
        <taxon>Naviculales</taxon>
        <taxon>Naviculaceae</taxon>
        <taxon>Fistulifera</taxon>
    </lineage>
</organism>
<feature type="domain" description="PPIase FKBP-type" evidence="8">
    <location>
        <begin position="65"/>
        <end position="149"/>
    </location>
</feature>
<dbReference type="InterPro" id="IPR001179">
    <property type="entry name" value="PPIase_FKBP_dom"/>
</dbReference>
<evidence type="ECO:0000256" key="6">
    <source>
        <dbReference type="SAM" id="Phobius"/>
    </source>
</evidence>
<dbReference type="Gene3D" id="3.10.50.40">
    <property type="match status" value="1"/>
</dbReference>
<keyword evidence="6" id="KW-0472">Membrane</keyword>
<dbReference type="EC" id="5.2.1.8" evidence="2 5"/>
<evidence type="ECO:0000256" key="7">
    <source>
        <dbReference type="SAM" id="SignalP"/>
    </source>
</evidence>
<dbReference type="Proteomes" id="UP000198406">
    <property type="component" value="Unassembled WGS sequence"/>
</dbReference>
<dbReference type="AlphaFoldDB" id="A0A1Z5J992"/>
<dbReference type="InterPro" id="IPR050689">
    <property type="entry name" value="FKBP-type_PPIase"/>
</dbReference>
<evidence type="ECO:0000256" key="3">
    <source>
        <dbReference type="ARBA" id="ARBA00023110"/>
    </source>
</evidence>
<evidence type="ECO:0000259" key="8">
    <source>
        <dbReference type="PROSITE" id="PS50059"/>
    </source>
</evidence>
<dbReference type="GO" id="GO:0005737">
    <property type="term" value="C:cytoplasm"/>
    <property type="evidence" value="ECO:0007669"/>
    <property type="project" value="TreeGrafter"/>
</dbReference>
<keyword evidence="4 5" id="KW-0413">Isomerase</keyword>
<evidence type="ECO:0000313" key="10">
    <source>
        <dbReference type="Proteomes" id="UP000198406"/>
    </source>
</evidence>
<keyword evidence="7" id="KW-0732">Signal</keyword>
<evidence type="ECO:0000256" key="1">
    <source>
        <dbReference type="ARBA" id="ARBA00000971"/>
    </source>
</evidence>
<dbReference type="PANTHER" id="PTHR10516">
    <property type="entry name" value="PEPTIDYL-PROLYL CIS-TRANS ISOMERASE"/>
    <property type="match status" value="1"/>
</dbReference>
<dbReference type="OrthoDB" id="1902587at2759"/>
<evidence type="ECO:0000256" key="4">
    <source>
        <dbReference type="ARBA" id="ARBA00023235"/>
    </source>
</evidence>
<reference evidence="9 10" key="1">
    <citation type="journal article" date="2015" name="Plant Cell">
        <title>Oil accumulation by the oleaginous diatom Fistulifera solaris as revealed by the genome and transcriptome.</title>
        <authorList>
            <person name="Tanaka T."/>
            <person name="Maeda Y."/>
            <person name="Veluchamy A."/>
            <person name="Tanaka M."/>
            <person name="Abida H."/>
            <person name="Marechal E."/>
            <person name="Bowler C."/>
            <person name="Muto M."/>
            <person name="Sunaga Y."/>
            <person name="Tanaka M."/>
            <person name="Yoshino T."/>
            <person name="Taniguchi T."/>
            <person name="Fukuda Y."/>
            <person name="Nemoto M."/>
            <person name="Matsumoto M."/>
            <person name="Wong P.S."/>
            <person name="Aburatani S."/>
            <person name="Fujibuchi W."/>
        </authorList>
    </citation>
    <scope>NUCLEOTIDE SEQUENCE [LARGE SCALE GENOMIC DNA]</scope>
    <source>
        <strain evidence="9 10">JPCC DA0580</strain>
    </source>
</reference>
<evidence type="ECO:0000256" key="2">
    <source>
        <dbReference type="ARBA" id="ARBA00013194"/>
    </source>
</evidence>
<dbReference type="PROSITE" id="PS50059">
    <property type="entry name" value="FKBP_PPIASE"/>
    <property type="match status" value="1"/>
</dbReference>
<feature type="signal peptide" evidence="7">
    <location>
        <begin position="1"/>
        <end position="19"/>
    </location>
</feature>
<gene>
    <name evidence="9" type="ORF">FisN_21Lh233</name>
</gene>
<evidence type="ECO:0000313" key="9">
    <source>
        <dbReference type="EMBL" id="GAX10526.1"/>
    </source>
</evidence>
<protein>
    <recommendedName>
        <fullName evidence="2 5">peptidylprolyl isomerase</fullName>
        <ecNumber evidence="2 5">5.2.1.8</ecNumber>
    </recommendedName>
</protein>
<dbReference type="GO" id="GO:0003755">
    <property type="term" value="F:peptidyl-prolyl cis-trans isomerase activity"/>
    <property type="evidence" value="ECO:0007669"/>
    <property type="project" value="UniProtKB-KW"/>
</dbReference>
<comment type="caution">
    <text evidence="9">The sequence shown here is derived from an EMBL/GenBank/DDBJ whole genome shotgun (WGS) entry which is preliminary data.</text>
</comment>
<name>A0A1Z5J992_FISSO</name>
<accession>A0A1Z5J992</accession>
<keyword evidence="10" id="KW-1185">Reference proteome</keyword>
<dbReference type="InParanoid" id="A0A1Z5J992"/>
<dbReference type="EMBL" id="BDSP01000017">
    <property type="protein sequence ID" value="GAX10526.1"/>
    <property type="molecule type" value="Genomic_DNA"/>
</dbReference>
<keyword evidence="6" id="KW-1133">Transmembrane helix</keyword>
<dbReference type="PANTHER" id="PTHR10516:SF443">
    <property type="entry name" value="FK506-BINDING PROTEIN 59-RELATED"/>
    <property type="match status" value="1"/>
</dbReference>
<evidence type="ECO:0000256" key="5">
    <source>
        <dbReference type="PROSITE-ProRule" id="PRU00277"/>
    </source>
</evidence>